<organism evidence="2 3">
    <name type="scientific">Candidatus Kaiserbacteria bacterium GW2011_GWC2_52_8b</name>
    <dbReference type="NCBI Taxonomy" id="1618676"/>
    <lineage>
        <taxon>Bacteria</taxon>
        <taxon>Candidatus Kaiseribacteriota</taxon>
    </lineage>
</organism>
<dbReference type="EMBL" id="LCRF01000007">
    <property type="protein sequence ID" value="KKW31785.1"/>
    <property type="molecule type" value="Genomic_DNA"/>
</dbReference>
<accession>A0A0G1XLN7</accession>
<reference evidence="2 3" key="1">
    <citation type="journal article" date="2015" name="Nature">
        <title>rRNA introns, odd ribosomes, and small enigmatic genomes across a large radiation of phyla.</title>
        <authorList>
            <person name="Brown C.T."/>
            <person name="Hug L.A."/>
            <person name="Thomas B.C."/>
            <person name="Sharon I."/>
            <person name="Castelle C.J."/>
            <person name="Singh A."/>
            <person name="Wilkins M.J."/>
            <person name="Williams K.H."/>
            <person name="Banfield J.F."/>
        </authorList>
    </citation>
    <scope>NUCLEOTIDE SEQUENCE [LARGE SCALE GENOMIC DNA]</scope>
</reference>
<keyword evidence="1" id="KW-0472">Membrane</keyword>
<evidence type="ECO:0000313" key="2">
    <source>
        <dbReference type="EMBL" id="KKW31785.1"/>
    </source>
</evidence>
<feature type="transmembrane region" description="Helical" evidence="1">
    <location>
        <begin position="64"/>
        <end position="85"/>
    </location>
</feature>
<keyword evidence="1" id="KW-1133">Transmembrane helix</keyword>
<comment type="caution">
    <text evidence="2">The sequence shown here is derived from an EMBL/GenBank/DDBJ whole genome shotgun (WGS) entry which is preliminary data.</text>
</comment>
<evidence type="ECO:0000256" key="1">
    <source>
        <dbReference type="SAM" id="Phobius"/>
    </source>
</evidence>
<protein>
    <submittedName>
        <fullName evidence="2">Uncharacterized protein</fullName>
    </submittedName>
</protein>
<gene>
    <name evidence="2" type="ORF">UY74_C0007G0014</name>
</gene>
<feature type="transmembrane region" description="Helical" evidence="1">
    <location>
        <begin position="38"/>
        <end position="58"/>
    </location>
</feature>
<proteinExistence type="predicted"/>
<dbReference type="Proteomes" id="UP000034445">
    <property type="component" value="Unassembled WGS sequence"/>
</dbReference>
<keyword evidence="1" id="KW-0812">Transmembrane</keyword>
<dbReference type="AlphaFoldDB" id="A0A0G1XLN7"/>
<evidence type="ECO:0000313" key="3">
    <source>
        <dbReference type="Proteomes" id="UP000034445"/>
    </source>
</evidence>
<sequence>MKCCGEASILEQVFFDMARILEILKRIPLIGFFAEKSFIHYAWMGSFFSLLNIILLWLLIDFFLIPTLISSTIVVGGTFLLRYAFFRWFKIM</sequence>
<name>A0A0G1XLN7_9BACT</name>